<accession>X1ABA1</accession>
<dbReference type="AlphaFoldDB" id="X1ABA1"/>
<dbReference type="EMBL" id="BART01016230">
    <property type="protein sequence ID" value="GAG79094.1"/>
    <property type="molecule type" value="Genomic_DNA"/>
</dbReference>
<evidence type="ECO:0000313" key="1">
    <source>
        <dbReference type="EMBL" id="GAG79094.1"/>
    </source>
</evidence>
<sequence length="80" mass="8720">CAAMLKMNKRWVYDHWVELGGSKIGGTIFFTAEGVNHAISGGQILAGNATTQRNQGQNQILQYQKRSPGVVANTKKEAMV</sequence>
<protein>
    <submittedName>
        <fullName evidence="1">Uncharacterized protein</fullName>
    </submittedName>
</protein>
<name>X1ABA1_9ZZZZ</name>
<gene>
    <name evidence="1" type="ORF">S01H4_31272</name>
</gene>
<reference evidence="1" key="1">
    <citation type="journal article" date="2014" name="Front. Microbiol.">
        <title>High frequency of phylogenetically diverse reductive dehalogenase-homologous genes in deep subseafloor sedimentary metagenomes.</title>
        <authorList>
            <person name="Kawai M."/>
            <person name="Futagami T."/>
            <person name="Toyoda A."/>
            <person name="Takaki Y."/>
            <person name="Nishi S."/>
            <person name="Hori S."/>
            <person name="Arai W."/>
            <person name="Tsubouchi T."/>
            <person name="Morono Y."/>
            <person name="Uchiyama I."/>
            <person name="Ito T."/>
            <person name="Fujiyama A."/>
            <person name="Inagaki F."/>
            <person name="Takami H."/>
        </authorList>
    </citation>
    <scope>NUCLEOTIDE SEQUENCE</scope>
    <source>
        <strain evidence="1">Expedition CK06-06</strain>
    </source>
</reference>
<comment type="caution">
    <text evidence="1">The sequence shown here is derived from an EMBL/GenBank/DDBJ whole genome shotgun (WGS) entry which is preliminary data.</text>
</comment>
<proteinExistence type="predicted"/>
<organism evidence="1">
    <name type="scientific">marine sediment metagenome</name>
    <dbReference type="NCBI Taxonomy" id="412755"/>
    <lineage>
        <taxon>unclassified sequences</taxon>
        <taxon>metagenomes</taxon>
        <taxon>ecological metagenomes</taxon>
    </lineage>
</organism>
<feature type="non-terminal residue" evidence="1">
    <location>
        <position position="1"/>
    </location>
</feature>